<keyword evidence="19" id="KW-1133">Transmembrane helix</keyword>
<dbReference type="GO" id="GO:0005524">
    <property type="term" value="F:ATP binding"/>
    <property type="evidence" value="ECO:0007669"/>
    <property type="project" value="UniProtKB-KW"/>
</dbReference>
<sequence>MSQHYADNLVRNPDQFKSGLGKNVKNKKKNNNKRSSSVKSEKREKQKVVKKSKFIESVTQGPSDDFESFTQGPIEWILGKVSDARFGVESTLRAPVDELVNFLKEEEVGQSLKALAQTARDGEFKVLFGLDSKSLTPVLLLVFVLVLPFLSRVQIISSIALISLFFAMNTVEPIFIEWFDSIKSFVGFGKEVTQFSFDFSTCYRFGLSCFALWHLRARFGEEASSFEKVHSIVKSFKIQVSKATDISESLGSFQEFVRDAIEIVNKIFGLDFDTSWCQGETWIEIEKLNKKFLELKEQYEKRLNLHSVASQMVSLEAYGMSLLNRFKTGGPAYVQYRDAMLRIVALREELGKLGVYGNSTRQEPLFILVGGQAGVGKSSASKVIQGVLIKESCGSEAIKEFNRGNSGPYVYVPEQESKFLDGYNNQAICLLDDFASSTEALQNWASKLIPLVNSQAMMTPQASLERKGAVYFDSKFILGTTNVTTYAGILQNMYSKEAVTRRMHVTIKCRVKPEFAKPSITGAEPTLDERATELYYMENPTAPPCFWLDWWWFNPLTGEETPLCKCGKVCVQTDSCQRASTHDVLKMIIQIYRYRVGYQERSEKRMNDFLSQLEGDDDTLEALDSAFTQARCNNPLCYACEPNLVAKRDIMVHYLTWSPFSGFNPNNSQPVESMIMSHAEHISYLRSVVSNRDVAKNIFGIRNAFTPVCISEFARKFNFVELPSRDKFLDEYLMHMKLWSACNQASKLVQAKDSIIHCFYDDNIMESVMSKLKLVGAALGMCALIYKTYTTTKPFFKRKNRRTPREALAVVQSADVQHDQVVKSLLSSNVLTLSDDGSFCGYAFGIGGSLVVMNKHIFHSIVKEHVNITFSKMTSKKNRFSYTVTVKSLAQLECPNNDLVCIKVFGFNCQNVLHHIADDVHTTPSFNVRLSHWSGDDDKVVVSMNSGMARLGRPVAASNPDGTVYKSIDTLEYDIATENGQCGAILTRVDATKRSKIVGIHAAGSPCGSRGIGIILKKKFIEECFSHFDVAVTQFQATTDMASHFVFGQSDNTTLEDVQVCGKATSVATVYKSEICKSPLYGEIAAPPLKRPALLNPFVLNGKLFDPVAESLKSYSRGGLLCNMEVLNAATDVYNHELLKETTRPTHAVLSFEETVTGSKAKAPYLKPINRGTASGSPSRFHADVGTKKRQAFGFDENYTFDTPGAVHIKKQFDEALEALKKGPIPMVFVAFPKDELRPTEKVKAGKTRVVFSCDVVNTLLIRKYFGTFASWYQDPANRYKNSSAVGINVADQFELKSFVEKLGNGSLDVNVYAGDHSSFDKNLPSYAVDKVWVVYEVNFGHLLSEEDLKIAKNIFYSFTKPFIQYKDCLIEWDNSNPSGNPITTILNTICNNIILRYGVARSLGAEDFVSARKLLKKMYEERVVEYICYGDDNVWKVDTQKLLSYGTATITYASMTKAMAEMGMVYTDEEKNAEFNESHRTVFDVSFLKRKVALEDGVLYMRLTLDTITQNIQWAKKKDVDGELFRVKVEGFLDELSVHTKEDWDFWRSDFHEAAQRVDPKRHFMVNWNKSQCDRRAEYLARGCEYW</sequence>
<dbReference type="Gene3D" id="3.30.70.270">
    <property type="match status" value="1"/>
</dbReference>
<evidence type="ECO:0000256" key="7">
    <source>
        <dbReference type="ARBA" id="ARBA00022679"/>
    </source>
</evidence>
<evidence type="ECO:0000256" key="15">
    <source>
        <dbReference type="ARBA" id="ARBA00022953"/>
    </source>
</evidence>
<dbReference type="GO" id="GO:0003724">
    <property type="term" value="F:RNA helicase activity"/>
    <property type="evidence" value="ECO:0007669"/>
    <property type="project" value="InterPro"/>
</dbReference>
<evidence type="ECO:0000259" key="20">
    <source>
        <dbReference type="PROSITE" id="PS50507"/>
    </source>
</evidence>
<feature type="domain" description="RdRp catalytic" evidence="20">
    <location>
        <begin position="1310"/>
        <end position="1446"/>
    </location>
</feature>
<dbReference type="InterPro" id="IPR009003">
    <property type="entry name" value="Peptidase_S1_PA"/>
</dbReference>
<keyword evidence="15" id="KW-0693">Viral RNA replication</keyword>
<evidence type="ECO:0000256" key="1">
    <source>
        <dbReference type="ARBA" id="ARBA00004192"/>
    </source>
</evidence>
<dbReference type="GO" id="GO:0004197">
    <property type="term" value="F:cysteine-type endopeptidase activity"/>
    <property type="evidence" value="ECO:0007669"/>
    <property type="project" value="InterPro"/>
</dbReference>
<dbReference type="PROSITE" id="PS51218">
    <property type="entry name" value="SF3_HELICASE_2"/>
    <property type="match status" value="1"/>
</dbReference>
<dbReference type="InterPro" id="IPR043504">
    <property type="entry name" value="Peptidase_S1_PA_chymotrypsin"/>
</dbReference>
<proteinExistence type="predicted"/>
<dbReference type="PROSITE" id="PS50507">
    <property type="entry name" value="RDRP_SSRNA_POS"/>
    <property type="match status" value="1"/>
</dbReference>
<keyword evidence="3" id="KW-0696">RNA-directed RNA polymerase</keyword>
<dbReference type="GO" id="GO:0006508">
    <property type="term" value="P:proteolysis"/>
    <property type="evidence" value="ECO:0007669"/>
    <property type="project" value="UniProtKB-KW"/>
</dbReference>
<keyword evidence="17" id="KW-1035">Host cytoplasm</keyword>
<dbReference type="GO" id="GO:0033644">
    <property type="term" value="C:host cell membrane"/>
    <property type="evidence" value="ECO:0007669"/>
    <property type="project" value="UniProtKB-SubCell"/>
</dbReference>
<evidence type="ECO:0000259" key="22">
    <source>
        <dbReference type="PROSITE" id="PS51874"/>
    </source>
</evidence>
<keyword evidence="14" id="KW-1043">Host membrane</keyword>
<dbReference type="InterPro" id="IPR043502">
    <property type="entry name" value="DNA/RNA_pol_sf"/>
</dbReference>
<dbReference type="GO" id="GO:0003723">
    <property type="term" value="F:RNA binding"/>
    <property type="evidence" value="ECO:0007669"/>
    <property type="project" value="InterPro"/>
</dbReference>
<evidence type="ECO:0000256" key="10">
    <source>
        <dbReference type="ARBA" id="ARBA00022801"/>
    </source>
</evidence>
<keyword evidence="9" id="KW-0547">Nucleotide-binding</keyword>
<feature type="domain" description="Peptidase C3" evidence="22">
    <location>
        <begin position="815"/>
        <end position="1025"/>
    </location>
</feature>
<dbReference type="Pfam" id="PF00680">
    <property type="entry name" value="RdRP_1"/>
    <property type="match status" value="1"/>
</dbReference>
<dbReference type="GO" id="GO:0006351">
    <property type="term" value="P:DNA-templated transcription"/>
    <property type="evidence" value="ECO:0007669"/>
    <property type="project" value="InterPro"/>
</dbReference>
<evidence type="ECO:0000256" key="5">
    <source>
        <dbReference type="ARBA" id="ARBA00022553"/>
    </source>
</evidence>
<dbReference type="Pfam" id="PF00910">
    <property type="entry name" value="RNA_helicase"/>
    <property type="match status" value="1"/>
</dbReference>
<keyword evidence="8" id="KW-0548">Nucleotidyltransferase</keyword>
<dbReference type="InterPro" id="IPR000199">
    <property type="entry name" value="Peptidase_C3A/C3B_picornavir"/>
</dbReference>
<keyword evidence="6" id="KW-0645">Protease</keyword>
<dbReference type="Gene3D" id="2.40.10.10">
    <property type="entry name" value="Trypsin-like serine proteases"/>
    <property type="match status" value="1"/>
</dbReference>
<dbReference type="SUPFAM" id="SSF56672">
    <property type="entry name" value="DNA/RNA polymerases"/>
    <property type="match status" value="1"/>
</dbReference>
<dbReference type="PROSITE" id="PS51874">
    <property type="entry name" value="PCV_3C_PRO"/>
    <property type="match status" value="1"/>
</dbReference>
<feature type="transmembrane region" description="Helical" evidence="19">
    <location>
        <begin position="138"/>
        <end position="166"/>
    </location>
</feature>
<evidence type="ECO:0000256" key="4">
    <source>
        <dbReference type="ARBA" id="ARBA00022520"/>
    </source>
</evidence>
<keyword evidence="19" id="KW-0812">Transmembrane</keyword>
<name>A0A6M9BR70_9VIRU</name>
<dbReference type="InterPro" id="IPR001205">
    <property type="entry name" value="RNA-dir_pol_C"/>
</dbReference>
<keyword evidence="7" id="KW-0808">Transferase</keyword>
<evidence type="ECO:0000256" key="18">
    <source>
        <dbReference type="SAM" id="MobiDB-lite"/>
    </source>
</evidence>
<evidence type="ECO:0000256" key="13">
    <source>
        <dbReference type="ARBA" id="ARBA00022840"/>
    </source>
</evidence>
<protein>
    <submittedName>
        <fullName evidence="23">Uncharacterized protein</fullName>
    </submittedName>
</protein>
<accession>A0A6M9BR70</accession>
<organism evidence="23">
    <name type="scientific">Kummerowia striata picorna-like virus</name>
    <dbReference type="NCBI Taxonomy" id="2739852"/>
    <lineage>
        <taxon>Viruses</taxon>
        <taxon>Riboviria</taxon>
        <taxon>Orthornavirae</taxon>
        <taxon>Pisuviricota</taxon>
        <taxon>Pisoniviricetes</taxon>
        <taxon>Picornavirales</taxon>
    </lineage>
</organism>
<keyword evidence="11" id="KW-0347">Helicase</keyword>
<keyword evidence="5" id="KW-0597">Phosphoprotein</keyword>
<feature type="region of interest" description="Disordered" evidence="18">
    <location>
        <begin position="1"/>
        <end position="47"/>
    </location>
</feature>
<dbReference type="GO" id="GO:0039694">
    <property type="term" value="P:viral RNA genome replication"/>
    <property type="evidence" value="ECO:0007669"/>
    <property type="project" value="InterPro"/>
</dbReference>
<evidence type="ECO:0000256" key="3">
    <source>
        <dbReference type="ARBA" id="ARBA00022484"/>
    </source>
</evidence>
<dbReference type="SUPFAM" id="SSF50494">
    <property type="entry name" value="Trypsin-like serine proteases"/>
    <property type="match status" value="1"/>
</dbReference>
<feature type="domain" description="SF3 helicase" evidence="21">
    <location>
        <begin position="344"/>
        <end position="522"/>
    </location>
</feature>
<comment type="subcellular location">
    <subcellularLocation>
        <location evidence="1">Host cytoplasm</location>
    </subcellularLocation>
    <subcellularLocation>
        <location evidence="2">Host membrane</location>
    </subcellularLocation>
</comment>
<keyword evidence="4" id="KW-0191">Covalent protein-RNA linkage</keyword>
<keyword evidence="13" id="KW-0067">ATP-binding</keyword>
<evidence type="ECO:0000256" key="9">
    <source>
        <dbReference type="ARBA" id="ARBA00022741"/>
    </source>
</evidence>
<dbReference type="InterPro" id="IPR043128">
    <property type="entry name" value="Rev_trsase/Diguanyl_cyclase"/>
</dbReference>
<evidence type="ECO:0000256" key="16">
    <source>
        <dbReference type="ARBA" id="ARBA00023136"/>
    </source>
</evidence>
<evidence type="ECO:0000256" key="14">
    <source>
        <dbReference type="ARBA" id="ARBA00022870"/>
    </source>
</evidence>
<evidence type="ECO:0000256" key="2">
    <source>
        <dbReference type="ARBA" id="ARBA00004551"/>
    </source>
</evidence>
<reference evidence="23" key="1">
    <citation type="submission" date="2019-12" db="EMBL/GenBank/DDBJ databases">
        <title>Viral genomes from plants on the riverside of the ancient canal in Zhenjiang city, China.</title>
        <authorList>
            <person name="Lu X."/>
            <person name="Yang X.S."/>
            <person name="Zhang W."/>
        </authorList>
    </citation>
    <scope>NUCLEOTIDE SEQUENCE</scope>
    <source>
        <strain evidence="23">Pt119-pic-7</strain>
    </source>
</reference>
<evidence type="ECO:0000259" key="21">
    <source>
        <dbReference type="PROSITE" id="PS51218"/>
    </source>
</evidence>
<dbReference type="EMBL" id="MN832470">
    <property type="protein sequence ID" value="QKK82977.1"/>
    <property type="molecule type" value="Genomic_RNA"/>
</dbReference>
<evidence type="ECO:0000256" key="19">
    <source>
        <dbReference type="SAM" id="Phobius"/>
    </source>
</evidence>
<dbReference type="InterPro" id="IPR007094">
    <property type="entry name" value="RNA-dir_pol_PSvirus"/>
</dbReference>
<evidence type="ECO:0000256" key="8">
    <source>
        <dbReference type="ARBA" id="ARBA00022695"/>
    </source>
</evidence>
<evidence type="ECO:0000256" key="17">
    <source>
        <dbReference type="ARBA" id="ARBA00023200"/>
    </source>
</evidence>
<evidence type="ECO:0000256" key="12">
    <source>
        <dbReference type="ARBA" id="ARBA00022807"/>
    </source>
</evidence>
<keyword evidence="12" id="KW-0788">Thiol protease</keyword>
<keyword evidence="16 19" id="KW-0472">Membrane</keyword>
<dbReference type="InterPro" id="IPR044067">
    <property type="entry name" value="PCV_3C_PRO"/>
</dbReference>
<evidence type="ECO:0000313" key="23">
    <source>
        <dbReference type="EMBL" id="QKK82977.1"/>
    </source>
</evidence>
<dbReference type="InterPro" id="IPR000605">
    <property type="entry name" value="Helicase_SF3_ssDNA/RNA_vir"/>
</dbReference>
<dbReference type="InterPro" id="IPR014759">
    <property type="entry name" value="Helicase_SF3_ssRNA_vir"/>
</dbReference>
<evidence type="ECO:0000256" key="11">
    <source>
        <dbReference type="ARBA" id="ARBA00022806"/>
    </source>
</evidence>
<evidence type="ECO:0000256" key="6">
    <source>
        <dbReference type="ARBA" id="ARBA00022670"/>
    </source>
</evidence>
<keyword evidence="10" id="KW-0378">Hydrolase</keyword>
<dbReference type="GO" id="GO:0003968">
    <property type="term" value="F:RNA-directed RNA polymerase activity"/>
    <property type="evidence" value="ECO:0007669"/>
    <property type="project" value="UniProtKB-KW"/>
</dbReference>
<dbReference type="Pfam" id="PF00548">
    <property type="entry name" value="Peptidase_C3"/>
    <property type="match status" value="1"/>
</dbReference>